<dbReference type="InterPro" id="IPR032808">
    <property type="entry name" value="DoxX"/>
</dbReference>
<evidence type="ECO:0000313" key="6">
    <source>
        <dbReference type="EMBL" id="QAB17984.1"/>
    </source>
</evidence>
<accession>A0ABX5QFW6</accession>
<organism evidence="6 7">
    <name type="scientific">Leucobacter muris</name>
    <dbReference type="NCBI Taxonomy" id="1935379"/>
    <lineage>
        <taxon>Bacteria</taxon>
        <taxon>Bacillati</taxon>
        <taxon>Actinomycetota</taxon>
        <taxon>Actinomycetes</taxon>
        <taxon>Micrococcales</taxon>
        <taxon>Microbacteriaceae</taxon>
        <taxon>Leucobacter</taxon>
    </lineage>
</organism>
<evidence type="ECO:0000256" key="4">
    <source>
        <dbReference type="ARBA" id="ARBA00023136"/>
    </source>
</evidence>
<dbReference type="EMBL" id="CP035037">
    <property type="protein sequence ID" value="QAB17984.1"/>
    <property type="molecule type" value="Genomic_DNA"/>
</dbReference>
<evidence type="ECO:0008006" key="8">
    <source>
        <dbReference type="Google" id="ProtNLM"/>
    </source>
</evidence>
<evidence type="ECO:0000256" key="1">
    <source>
        <dbReference type="ARBA" id="ARBA00004141"/>
    </source>
</evidence>
<comment type="subcellular location">
    <subcellularLocation>
        <location evidence="1">Membrane</location>
        <topology evidence="1">Multi-pass membrane protein</topology>
    </subcellularLocation>
</comment>
<dbReference type="Proteomes" id="UP000285768">
    <property type="component" value="Chromosome"/>
</dbReference>
<keyword evidence="3 5" id="KW-1133">Transmembrane helix</keyword>
<dbReference type="RefSeq" id="WP_017884586.1">
    <property type="nucleotide sequence ID" value="NZ_CP035037.1"/>
</dbReference>
<feature type="transmembrane region" description="Helical" evidence="5">
    <location>
        <begin position="109"/>
        <end position="127"/>
    </location>
</feature>
<name>A0ABX5QFW6_9MICO</name>
<gene>
    <name evidence="6" type="ORF">Leucomu_08680</name>
</gene>
<keyword evidence="7" id="KW-1185">Reference proteome</keyword>
<keyword evidence="4 5" id="KW-0472">Membrane</keyword>
<proteinExistence type="predicted"/>
<evidence type="ECO:0000256" key="2">
    <source>
        <dbReference type="ARBA" id="ARBA00022692"/>
    </source>
</evidence>
<reference evidence="6 7" key="1">
    <citation type="submission" date="2019-01" db="EMBL/GenBank/DDBJ databases">
        <title>Leucobacter muris sp. nov. isolated from the nose of a laboratory mouse.</title>
        <authorList>
            <person name="Benga L."/>
            <person name="Sproeer C."/>
            <person name="Schumann P."/>
            <person name="Verbarg S."/>
            <person name="Bunk B."/>
            <person name="Engelhardt E."/>
            <person name="Benten P.M."/>
            <person name="Sager M."/>
        </authorList>
    </citation>
    <scope>NUCLEOTIDE SEQUENCE [LARGE SCALE GENOMIC DNA]</scope>
    <source>
        <strain evidence="6 7">DSM 101948</strain>
    </source>
</reference>
<evidence type="ECO:0000256" key="3">
    <source>
        <dbReference type="ARBA" id="ARBA00022989"/>
    </source>
</evidence>
<evidence type="ECO:0000256" key="5">
    <source>
        <dbReference type="SAM" id="Phobius"/>
    </source>
</evidence>
<sequence>MLIIMWIATGLLAVCNLLAGAGKAFTPWPALQEKMPWTETTGKGIAYFAAWSEIVGAVGAILPLILARTLDGWAWVSWVAFAAVLGLTVIQLLALALHLKRGEGKTLPVNLGLIAVGLSSAALILATR</sequence>
<feature type="transmembrane region" description="Helical" evidence="5">
    <location>
        <begin position="73"/>
        <end position="97"/>
    </location>
</feature>
<protein>
    <recommendedName>
        <fullName evidence="8">DoxX family protein</fullName>
    </recommendedName>
</protein>
<keyword evidence="2 5" id="KW-0812">Transmembrane</keyword>
<feature type="transmembrane region" description="Helical" evidence="5">
    <location>
        <begin position="44"/>
        <end position="66"/>
    </location>
</feature>
<evidence type="ECO:0000313" key="7">
    <source>
        <dbReference type="Proteomes" id="UP000285768"/>
    </source>
</evidence>
<dbReference type="Pfam" id="PF13564">
    <property type="entry name" value="DoxX_2"/>
    <property type="match status" value="1"/>
</dbReference>